<accession>A0A811YV95</accession>
<evidence type="ECO:0000313" key="12">
    <source>
        <dbReference type="Proteomes" id="UP000645828"/>
    </source>
</evidence>
<dbReference type="Proteomes" id="UP000645828">
    <property type="component" value="Unassembled WGS sequence"/>
</dbReference>
<evidence type="ECO:0000313" key="11">
    <source>
        <dbReference type="EMBL" id="CAD7680422.1"/>
    </source>
</evidence>
<dbReference type="GO" id="GO:0006869">
    <property type="term" value="P:lipid transport"/>
    <property type="evidence" value="ECO:0007669"/>
    <property type="project" value="UniProtKB-KW"/>
</dbReference>
<proteinExistence type="inferred from homology"/>
<keyword evidence="3 9" id="KW-0813">Transport</keyword>
<organism evidence="11 12">
    <name type="scientific">Nyctereutes procyonoides</name>
    <name type="common">Raccoon dog</name>
    <name type="synonym">Canis procyonoides</name>
    <dbReference type="NCBI Taxonomy" id="34880"/>
    <lineage>
        <taxon>Eukaryota</taxon>
        <taxon>Metazoa</taxon>
        <taxon>Chordata</taxon>
        <taxon>Craniata</taxon>
        <taxon>Vertebrata</taxon>
        <taxon>Euteleostomi</taxon>
        <taxon>Mammalia</taxon>
        <taxon>Eutheria</taxon>
        <taxon>Laurasiatheria</taxon>
        <taxon>Carnivora</taxon>
        <taxon>Caniformia</taxon>
        <taxon>Canidae</taxon>
        <taxon>Nyctereutes</taxon>
    </lineage>
</organism>
<feature type="region of interest" description="Disordered" evidence="10">
    <location>
        <begin position="53"/>
        <end position="139"/>
    </location>
</feature>
<comment type="caution">
    <text evidence="11">The sequence shown here is derived from an EMBL/GenBank/DDBJ whole genome shotgun (WGS) entry which is preliminary data.</text>
</comment>
<evidence type="ECO:0000256" key="6">
    <source>
        <dbReference type="ARBA" id="ARBA00023006"/>
    </source>
</evidence>
<feature type="compositionally biased region" description="Low complexity" evidence="10">
    <location>
        <begin position="1023"/>
        <end position="1035"/>
    </location>
</feature>
<feature type="compositionally biased region" description="Low complexity" evidence="10">
    <location>
        <begin position="998"/>
        <end position="1012"/>
    </location>
</feature>
<feature type="compositionally biased region" description="Polar residues" evidence="10">
    <location>
        <begin position="1036"/>
        <end position="1045"/>
    </location>
</feature>
<evidence type="ECO:0000256" key="1">
    <source>
        <dbReference type="ARBA" id="ARBA00004511"/>
    </source>
</evidence>
<dbReference type="GO" id="GO:0005776">
    <property type="term" value="C:autophagosome"/>
    <property type="evidence" value="ECO:0007669"/>
    <property type="project" value="TreeGrafter"/>
</dbReference>
<dbReference type="GO" id="GO:0034727">
    <property type="term" value="P:piecemeal microautophagy of the nucleus"/>
    <property type="evidence" value="ECO:0007669"/>
    <property type="project" value="TreeGrafter"/>
</dbReference>
<comment type="caution">
    <text evidence="9">Lacks conserved residue(s) required for the propagation of feature annotation.</text>
</comment>
<comment type="function">
    <text evidence="9">Phospholipid scramblase involved in autophagy. Cycles between the preautophagosomal structure/phagophore assembly site (PAS) and the cytoplasmic vesicle pool and supplies membrane for the growing autophagosome. Lipid scramblase activity plays a key role in preautophagosomal structure/phagophore assembly by distributing the phospholipids that arrive through ATG2 from the cytoplasmic to the luminal leaflet of the bilayer, thereby driving autophagosomal membrane expansion.</text>
</comment>
<sequence length="1069" mass="116737">MVRRVGWGGRRGRPGRWGDLGPGSVPLLPISLPPLPPPPCRGLGRGRISIFSLSPAPHTRSSPSPLALGPPCPAMQAPGTSQPCHSALPTRTTQAQPATTPISAPPSWGSQSTPPLASVTPPPSRRCPQDPPGLRIGPLIPEQDYERLEDCDPEGSQDSPLHGEEQQPLLHVPEGLRGSWHHIQNLDSFFTKISFAYFLTRCHIYSYHQRNGFACILLEDVFQLGQFVFIVTFTTFLLRCVDYNILFAKQPNNRTRPGLLHSKVTLADAILSSSQCAQRIRSSALLVFLLILAAAFWLLQLLRSVCNLFSYWDIQVFYREALHIPPEELSSVPWAEVQSRLLALQKGGGLCVQPRPLTELDVHHRILRYTNYKVALANKGLLPARCALPWGGSAAFLSRGLALNVDLLLFRGPFSLFRGGWELPDAYKRSDQRGALAARWRRTVLLLAAMNLALSPLVLAWQVLHAFYSHAELLRREPGALGARRWSRLAHLQLRHFNELPHELRARLARAYRPAAAFLRAAAPPAPLLALLARQLVFFAGALFAALLVLTVYDEDVLAVEHVLTAMTALGVTATVARCWGAARTGGGEGRSSDLGPGSRVSLPLPRFSDLLSRALQPIRPPLLTAGPFSTLILPSRSFIPEEQGGGRSPQLLLQAALAHMHYLPEEPGPAGRASAYRQMARLLQYRAVRSGPKGGCGDTRPQAPQAPGRRLGTNGDSARGWSSREPASDGLRGLRHLRTSLGTSRFWWRARGGGGGLQEPLLRLSLPPQVSLLEELLSPLLTPLFLLFWFCPRSLEIIDFFHHFTVDVAGVGDICSFALMDVKRHGHPQWLSAGQTEASQSQRAEDGKTELSLMRFSLVHPQWRPPGHSSKFLGQLRGRVQQDAAAWGATSVRSPPTPGVLSDSSSPLPEAFLANLLVQPLLPPRDLSPTAPCPAAATASLLASISRLAQDPSCVSPGGTGGQKLAQLPELASAEMSLHAIYLHQLHQQQQQELWGEASASSLSRPWSSPSQTLSPDEEKPSWSSDGSSPASSPRQQWRTQRTENLLPGRFQETTDTQKEPGQAPGTD</sequence>
<feature type="transmembrane region" description="Helical" evidence="9">
    <location>
        <begin position="443"/>
        <end position="464"/>
    </location>
</feature>
<dbReference type="GO" id="GO:0000422">
    <property type="term" value="P:autophagy of mitochondrion"/>
    <property type="evidence" value="ECO:0007669"/>
    <property type="project" value="TreeGrafter"/>
</dbReference>
<keyword evidence="7 9" id="KW-0445">Lipid transport</keyword>
<feature type="region of interest" description="Disordered" evidence="10">
    <location>
        <begin position="998"/>
        <end position="1069"/>
    </location>
</feature>
<dbReference type="PANTHER" id="PTHR13038:SF14">
    <property type="entry name" value="AUTOPHAGY-RELATED PROTEIN 9B"/>
    <property type="match status" value="1"/>
</dbReference>
<dbReference type="EMBL" id="CAJHUB010000749">
    <property type="protein sequence ID" value="CAD7680422.1"/>
    <property type="molecule type" value="Genomic_DNA"/>
</dbReference>
<dbReference type="InterPro" id="IPR007241">
    <property type="entry name" value="Autophagy-rel_prot_9"/>
</dbReference>
<dbReference type="GO" id="GO:0034497">
    <property type="term" value="P:protein localization to phagophore assembly site"/>
    <property type="evidence" value="ECO:0007669"/>
    <property type="project" value="TreeGrafter"/>
</dbReference>
<feature type="compositionally biased region" description="Low complexity" evidence="10">
    <location>
        <begin position="89"/>
        <end position="107"/>
    </location>
</feature>
<feature type="transmembrane region" description="Helical" evidence="9">
    <location>
        <begin position="283"/>
        <end position="302"/>
    </location>
</feature>
<keyword evidence="12" id="KW-1185">Reference proteome</keyword>
<comment type="subcellular location">
    <subcellularLocation>
        <location evidence="1 9">Preautophagosomal structure membrane</location>
        <topology evidence="1 9">Multi-pass membrane protein</topology>
    </subcellularLocation>
</comment>
<dbReference type="GO" id="GO:0034045">
    <property type="term" value="C:phagophore assembly site membrane"/>
    <property type="evidence" value="ECO:0007669"/>
    <property type="project" value="UniProtKB-SubCell"/>
</dbReference>
<dbReference type="Pfam" id="PF04109">
    <property type="entry name" value="ATG9"/>
    <property type="match status" value="2"/>
</dbReference>
<keyword evidence="5 9" id="KW-1133">Transmembrane helix</keyword>
<reference evidence="11" key="1">
    <citation type="submission" date="2020-12" db="EMBL/GenBank/DDBJ databases">
        <authorList>
            <consortium name="Molecular Ecology Group"/>
        </authorList>
    </citation>
    <scope>NUCLEOTIDE SEQUENCE</scope>
    <source>
        <strain evidence="11">TBG_1078</strain>
    </source>
</reference>
<evidence type="ECO:0000256" key="3">
    <source>
        <dbReference type="ARBA" id="ARBA00022448"/>
    </source>
</evidence>
<evidence type="ECO:0000256" key="8">
    <source>
        <dbReference type="ARBA" id="ARBA00023136"/>
    </source>
</evidence>
<evidence type="ECO:0000256" key="4">
    <source>
        <dbReference type="ARBA" id="ARBA00022692"/>
    </source>
</evidence>
<dbReference type="PANTHER" id="PTHR13038">
    <property type="entry name" value="APG9 AUTOPHAGY 9"/>
    <property type="match status" value="1"/>
</dbReference>
<protein>
    <recommendedName>
        <fullName evidence="9">Autophagy-related protein 9</fullName>
    </recommendedName>
</protein>
<evidence type="ECO:0000256" key="9">
    <source>
        <dbReference type="RuleBase" id="RU364027"/>
    </source>
</evidence>
<feature type="region of interest" description="Disordered" evidence="10">
    <location>
        <begin position="691"/>
        <end position="730"/>
    </location>
</feature>
<evidence type="ECO:0000256" key="5">
    <source>
        <dbReference type="ARBA" id="ARBA00022989"/>
    </source>
</evidence>
<dbReference type="AlphaFoldDB" id="A0A811YV95"/>
<comment type="similarity">
    <text evidence="2 9">Belongs to the ATG9 family.</text>
</comment>
<keyword evidence="4 9" id="KW-0812">Transmembrane</keyword>
<evidence type="ECO:0000256" key="2">
    <source>
        <dbReference type="ARBA" id="ARBA00006185"/>
    </source>
</evidence>
<evidence type="ECO:0000256" key="7">
    <source>
        <dbReference type="ARBA" id="ARBA00023055"/>
    </source>
</evidence>
<feature type="compositionally biased region" description="Pro residues" evidence="10">
    <location>
        <begin position="120"/>
        <end position="131"/>
    </location>
</feature>
<feature type="region of interest" description="Disordered" evidence="10">
    <location>
        <begin position="1"/>
        <end position="22"/>
    </location>
</feature>
<name>A0A811YV95_NYCPR</name>
<dbReference type="GO" id="GO:0061709">
    <property type="term" value="P:reticulophagy"/>
    <property type="evidence" value="ECO:0007669"/>
    <property type="project" value="TreeGrafter"/>
</dbReference>
<gene>
    <name evidence="11" type="ORF">NYPRO_LOCUS13218</name>
</gene>
<keyword evidence="6 9" id="KW-0072">Autophagy</keyword>
<feature type="transmembrane region" description="Helical" evidence="9">
    <location>
        <begin position="528"/>
        <end position="553"/>
    </location>
</feature>
<evidence type="ECO:0000256" key="10">
    <source>
        <dbReference type="SAM" id="MobiDB-lite"/>
    </source>
</evidence>
<keyword evidence="8 9" id="KW-0472">Membrane</keyword>